<reference evidence="2" key="1">
    <citation type="journal article" date="2019" name="Science">
        <title>Mutation of a bHLH transcription factor allowed almond domestication.</title>
        <authorList>
            <person name="Sanchez-Perez R."/>
            <person name="Pavan S."/>
            <person name="Mazzeo R."/>
            <person name="Moldovan C."/>
            <person name="Aiese Cigliano R."/>
            <person name="Del Cueto J."/>
            <person name="Ricciardi F."/>
            <person name="Lotti C."/>
            <person name="Ricciardi L."/>
            <person name="Dicenta F."/>
            <person name="Lopez-Marques R.L."/>
            <person name="Lindberg Moller B."/>
        </authorList>
    </citation>
    <scope>NUCLEOTIDE SEQUENCE</scope>
</reference>
<accession>A0A5H2XWA1</accession>
<name>A0A5H2XWA1_PRUDU</name>
<dbReference type="InterPro" id="IPR043502">
    <property type="entry name" value="DNA/RNA_pol_sf"/>
</dbReference>
<evidence type="ECO:0000259" key="1">
    <source>
        <dbReference type="Pfam" id="PF07727"/>
    </source>
</evidence>
<dbReference type="InterPro" id="IPR013103">
    <property type="entry name" value="RVT_2"/>
</dbReference>
<evidence type="ECO:0000313" key="2">
    <source>
        <dbReference type="EMBL" id="BBN68261.1"/>
    </source>
</evidence>
<protein>
    <recommendedName>
        <fullName evidence="1">Reverse transcriptase Ty1/copia-type domain-containing protein</fullName>
    </recommendedName>
</protein>
<feature type="domain" description="Reverse transcriptase Ty1/copia-type" evidence="1">
    <location>
        <begin position="122"/>
        <end position="175"/>
    </location>
</feature>
<dbReference type="AlphaFoldDB" id="A0A5H2XWA1"/>
<proteinExistence type="predicted"/>
<feature type="non-terminal residue" evidence="2">
    <location>
        <position position="1"/>
    </location>
</feature>
<feature type="domain" description="Reverse transcriptase Ty1/copia-type" evidence="1">
    <location>
        <begin position="23"/>
        <end position="111"/>
    </location>
</feature>
<gene>
    <name evidence="2" type="ORF">Prudu_353S000100</name>
</gene>
<dbReference type="EMBL" id="AP020690">
    <property type="protein sequence ID" value="BBN68261.1"/>
    <property type="molecule type" value="Genomic_DNA"/>
</dbReference>
<dbReference type="SUPFAM" id="SSF56672">
    <property type="entry name" value="DNA/RNA polymerases"/>
    <property type="match status" value="1"/>
</dbReference>
<sequence>PRFLHNGNRPCKKRFDALHMQGTWSLVHIAGNKNIVGSKWIYKIKRNSYGSIARHKARQEQGLDFSETFSPVVRHTTIRLILSLAAMNKWHLRQLDVKNAFLHGELEEEVFETATRVCRSRHSDSEVVILLLYSDDIILIGSNEKMVHLVIDELSSVFEMKDLGKLKFFLGASILCLQCPNMLKVAPQSWDDLLSILFNSMSIVGALQYLTFTRPDLAYSVNSVCQ</sequence>
<dbReference type="Pfam" id="PF07727">
    <property type="entry name" value="RVT_2"/>
    <property type="match status" value="2"/>
</dbReference>
<organism evidence="2">
    <name type="scientific">Prunus dulcis</name>
    <name type="common">Almond</name>
    <name type="synonym">Amygdalus dulcis</name>
    <dbReference type="NCBI Taxonomy" id="3755"/>
    <lineage>
        <taxon>Eukaryota</taxon>
        <taxon>Viridiplantae</taxon>
        <taxon>Streptophyta</taxon>
        <taxon>Embryophyta</taxon>
        <taxon>Tracheophyta</taxon>
        <taxon>Spermatophyta</taxon>
        <taxon>Magnoliopsida</taxon>
        <taxon>eudicotyledons</taxon>
        <taxon>Gunneridae</taxon>
        <taxon>Pentapetalae</taxon>
        <taxon>rosids</taxon>
        <taxon>fabids</taxon>
        <taxon>Rosales</taxon>
        <taxon>Rosaceae</taxon>
        <taxon>Amygdaloideae</taxon>
        <taxon>Amygdaleae</taxon>
        <taxon>Prunus</taxon>
    </lineage>
</organism>